<dbReference type="SUPFAM" id="SSF51735">
    <property type="entry name" value="NAD(P)-binding Rossmann-fold domains"/>
    <property type="match status" value="1"/>
</dbReference>
<evidence type="ECO:0000256" key="4">
    <source>
        <dbReference type="ARBA" id="ARBA00013014"/>
    </source>
</evidence>
<dbReference type="Pfam" id="PF08546">
    <property type="entry name" value="ApbA_C"/>
    <property type="match status" value="1"/>
</dbReference>
<evidence type="ECO:0000256" key="10">
    <source>
        <dbReference type="ARBA" id="ARBA00048793"/>
    </source>
</evidence>
<dbReference type="GO" id="GO:0015940">
    <property type="term" value="P:pantothenate biosynthetic process"/>
    <property type="evidence" value="ECO:0007669"/>
    <property type="project" value="UniProtKB-UniPathway"/>
</dbReference>
<organism evidence="14 15">
    <name type="scientific">Neobacillus bataviensis</name>
    <dbReference type="NCBI Taxonomy" id="220685"/>
    <lineage>
        <taxon>Bacteria</taxon>
        <taxon>Bacillati</taxon>
        <taxon>Bacillota</taxon>
        <taxon>Bacilli</taxon>
        <taxon>Bacillales</taxon>
        <taxon>Bacillaceae</taxon>
        <taxon>Neobacillus</taxon>
    </lineage>
</organism>
<dbReference type="InterPro" id="IPR013752">
    <property type="entry name" value="KPA_reductase"/>
</dbReference>
<dbReference type="PANTHER" id="PTHR43765:SF2">
    <property type="entry name" value="2-DEHYDROPANTOATE 2-REDUCTASE"/>
    <property type="match status" value="1"/>
</dbReference>
<evidence type="ECO:0000256" key="1">
    <source>
        <dbReference type="ARBA" id="ARBA00002919"/>
    </source>
</evidence>
<evidence type="ECO:0000256" key="9">
    <source>
        <dbReference type="ARBA" id="ARBA00032024"/>
    </source>
</evidence>
<dbReference type="InterPro" id="IPR050838">
    <property type="entry name" value="Ketopantoate_reductase"/>
</dbReference>
<keyword evidence="15" id="KW-1185">Reference proteome</keyword>
<dbReference type="GO" id="GO:0050661">
    <property type="term" value="F:NADP binding"/>
    <property type="evidence" value="ECO:0007669"/>
    <property type="project" value="TreeGrafter"/>
</dbReference>
<proteinExistence type="inferred from homology"/>
<evidence type="ECO:0000313" key="15">
    <source>
        <dbReference type="Proteomes" id="UP000319671"/>
    </source>
</evidence>
<dbReference type="EMBL" id="VIVN01000001">
    <property type="protein sequence ID" value="TWE08932.1"/>
    <property type="molecule type" value="Genomic_DNA"/>
</dbReference>
<dbReference type="InterPro" id="IPR013332">
    <property type="entry name" value="KPR_N"/>
</dbReference>
<dbReference type="Gene3D" id="1.10.1040.10">
    <property type="entry name" value="N-(1-d-carboxylethyl)-l-norvaline Dehydrogenase, domain 2"/>
    <property type="match status" value="1"/>
</dbReference>
<dbReference type="FunFam" id="1.10.1040.10:FF:000017">
    <property type="entry name" value="2-dehydropantoate 2-reductase"/>
    <property type="match status" value="1"/>
</dbReference>
<dbReference type="NCBIfam" id="TIGR00745">
    <property type="entry name" value="apbA_panE"/>
    <property type="match status" value="1"/>
</dbReference>
<evidence type="ECO:0000256" key="11">
    <source>
        <dbReference type="RuleBase" id="RU362068"/>
    </source>
</evidence>
<comment type="catalytic activity">
    <reaction evidence="10 11">
        <text>(R)-pantoate + NADP(+) = 2-dehydropantoate + NADPH + H(+)</text>
        <dbReference type="Rhea" id="RHEA:16233"/>
        <dbReference type="ChEBI" id="CHEBI:11561"/>
        <dbReference type="ChEBI" id="CHEBI:15378"/>
        <dbReference type="ChEBI" id="CHEBI:15980"/>
        <dbReference type="ChEBI" id="CHEBI:57783"/>
        <dbReference type="ChEBI" id="CHEBI:58349"/>
        <dbReference type="EC" id="1.1.1.169"/>
    </reaction>
</comment>
<evidence type="ECO:0000256" key="7">
    <source>
        <dbReference type="ARBA" id="ARBA00022857"/>
    </source>
</evidence>
<evidence type="ECO:0000259" key="13">
    <source>
        <dbReference type="Pfam" id="PF08546"/>
    </source>
</evidence>
<gene>
    <name evidence="14" type="ORF">FB550_101963</name>
</gene>
<evidence type="ECO:0000256" key="6">
    <source>
        <dbReference type="ARBA" id="ARBA00022655"/>
    </source>
</evidence>
<name>A0A561E015_9BACI</name>
<dbReference type="InterPro" id="IPR036291">
    <property type="entry name" value="NAD(P)-bd_dom_sf"/>
</dbReference>
<feature type="domain" description="Ketopantoate reductase C-terminal" evidence="13">
    <location>
        <begin position="178"/>
        <end position="293"/>
    </location>
</feature>
<dbReference type="Gene3D" id="3.40.50.720">
    <property type="entry name" value="NAD(P)-binding Rossmann-like Domain"/>
    <property type="match status" value="1"/>
</dbReference>
<dbReference type="InterPro" id="IPR003710">
    <property type="entry name" value="ApbA"/>
</dbReference>
<dbReference type="UniPathway" id="UPA00028">
    <property type="reaction ID" value="UER00004"/>
</dbReference>
<dbReference type="SUPFAM" id="SSF48179">
    <property type="entry name" value="6-phosphogluconate dehydrogenase C-terminal domain-like"/>
    <property type="match status" value="1"/>
</dbReference>
<keyword evidence="6 11" id="KW-0566">Pantothenate biosynthesis</keyword>
<dbReference type="EC" id="1.1.1.169" evidence="4 11"/>
<dbReference type="Pfam" id="PF02558">
    <property type="entry name" value="ApbA"/>
    <property type="match status" value="1"/>
</dbReference>
<reference evidence="14 15" key="1">
    <citation type="submission" date="2019-06" db="EMBL/GenBank/DDBJ databases">
        <title>Sorghum-associated microbial communities from plants grown in Nebraska, USA.</title>
        <authorList>
            <person name="Schachtman D."/>
        </authorList>
    </citation>
    <scope>NUCLEOTIDE SEQUENCE [LARGE SCALE GENOMIC DNA]</scope>
    <source>
        <strain evidence="14 15">2482</strain>
    </source>
</reference>
<dbReference type="GO" id="GO:0005737">
    <property type="term" value="C:cytoplasm"/>
    <property type="evidence" value="ECO:0007669"/>
    <property type="project" value="TreeGrafter"/>
</dbReference>
<dbReference type="InterPro" id="IPR013328">
    <property type="entry name" value="6PGD_dom2"/>
</dbReference>
<accession>A0A561E015</accession>
<evidence type="ECO:0000256" key="5">
    <source>
        <dbReference type="ARBA" id="ARBA00019465"/>
    </source>
</evidence>
<evidence type="ECO:0000259" key="12">
    <source>
        <dbReference type="Pfam" id="PF02558"/>
    </source>
</evidence>
<dbReference type="InterPro" id="IPR008927">
    <property type="entry name" value="6-PGluconate_DH-like_C_sf"/>
</dbReference>
<dbReference type="Proteomes" id="UP000319671">
    <property type="component" value="Unassembled WGS sequence"/>
</dbReference>
<comment type="function">
    <text evidence="1 11">Catalyzes the NADPH-dependent reduction of ketopantoate into pantoic acid.</text>
</comment>
<dbReference type="NCBIfam" id="NF005093">
    <property type="entry name" value="PRK06522.2-4"/>
    <property type="match status" value="1"/>
</dbReference>
<dbReference type="AlphaFoldDB" id="A0A561E015"/>
<evidence type="ECO:0000256" key="8">
    <source>
        <dbReference type="ARBA" id="ARBA00023002"/>
    </source>
</evidence>
<feature type="domain" description="Ketopantoate reductase N-terminal" evidence="12">
    <location>
        <begin position="3"/>
        <end position="148"/>
    </location>
</feature>
<evidence type="ECO:0000313" key="14">
    <source>
        <dbReference type="EMBL" id="TWE08932.1"/>
    </source>
</evidence>
<evidence type="ECO:0000256" key="3">
    <source>
        <dbReference type="ARBA" id="ARBA00007870"/>
    </source>
</evidence>
<comment type="similarity">
    <text evidence="3 11">Belongs to the ketopantoate reductase family.</text>
</comment>
<dbReference type="GO" id="GO:0008677">
    <property type="term" value="F:2-dehydropantoate 2-reductase activity"/>
    <property type="evidence" value="ECO:0007669"/>
    <property type="project" value="UniProtKB-EC"/>
</dbReference>
<keyword evidence="7 11" id="KW-0521">NADP</keyword>
<protein>
    <recommendedName>
        <fullName evidence="5 11">2-dehydropantoate 2-reductase</fullName>
        <ecNumber evidence="4 11">1.1.1.169</ecNumber>
    </recommendedName>
    <alternativeName>
        <fullName evidence="9 11">Ketopantoate reductase</fullName>
    </alternativeName>
</protein>
<comment type="pathway">
    <text evidence="2 11">Cofactor biosynthesis; (R)-pantothenate biosynthesis; (R)-pantoate from 3-methyl-2-oxobutanoate: step 2/2.</text>
</comment>
<dbReference type="PANTHER" id="PTHR43765">
    <property type="entry name" value="2-DEHYDROPANTOATE 2-REDUCTASE-RELATED"/>
    <property type="match status" value="1"/>
</dbReference>
<comment type="caution">
    <text evidence="14">The sequence shown here is derived from an EMBL/GenBank/DDBJ whole genome shotgun (WGS) entry which is preliminary data.</text>
</comment>
<dbReference type="RefSeq" id="WP_144562573.1">
    <property type="nucleotide sequence ID" value="NZ_VIVN01000001.1"/>
</dbReference>
<evidence type="ECO:0000256" key="2">
    <source>
        <dbReference type="ARBA" id="ARBA00004994"/>
    </source>
</evidence>
<sequence>MRVGIIGAGSIGLLFAAYLSRVFDVTVYTRSQEQAAEINQHNVLLQSGTEETIAKVKALPIADWQGSEALTIIAVKQYQLFSIIERLSQLPSMPENILFLQNGMGHLKLLDDINTSNLFVGSVEHGALKENPYTVRHNGIGTTNVAVYKGDPGFLKMFVLAVSNVFPITFHEEYFAMMEKKLIANAMINPLTAILQVNNGALIDNPFYYKVLQNLFSEITAILNLEHPEGYWEHVIKICKKTRDNRSSMLKDIEAKRLTEVDAILGYLLEEANKQGKKLPQLETLYYLIKGIESQGVVI</sequence>
<keyword evidence="8 11" id="KW-0560">Oxidoreductase</keyword>